<dbReference type="InterPro" id="IPR051608">
    <property type="entry name" value="RQC_Subunit_NEMF"/>
</dbReference>
<evidence type="ECO:0000313" key="8">
    <source>
        <dbReference type="Proteomes" id="UP001596289"/>
    </source>
</evidence>
<protein>
    <recommendedName>
        <fullName evidence="5">Rqc2 homolog RqcH</fullName>
        <shortName evidence="5">RqcH</shortName>
    </recommendedName>
</protein>
<dbReference type="RefSeq" id="WP_125551813.1">
    <property type="nucleotide sequence ID" value="NZ_JBHSSL010000006.1"/>
</dbReference>
<reference evidence="8" key="1">
    <citation type="journal article" date="2019" name="Int. J. Syst. Evol. Microbiol.">
        <title>The Global Catalogue of Microorganisms (GCM) 10K type strain sequencing project: providing services to taxonomists for standard genome sequencing and annotation.</title>
        <authorList>
            <consortium name="The Broad Institute Genomics Platform"/>
            <consortium name="The Broad Institute Genome Sequencing Center for Infectious Disease"/>
            <person name="Wu L."/>
            <person name="Ma J."/>
        </authorList>
    </citation>
    <scope>NUCLEOTIDE SEQUENCE [LARGE SCALE GENOMIC DNA]</scope>
    <source>
        <strain evidence="8">CCM 8904</strain>
    </source>
</reference>
<gene>
    <name evidence="5" type="primary">rqcH</name>
    <name evidence="7" type="ORF">ACFQGP_00665</name>
</gene>
<sequence length="569" mass="64415">MSFDGVFTHAMVNELAPLLAGARLSRISQPYPNELIITVRAQRHNYPLLLSAHPSYARLQITEIPFVNPDKPTNFTMTLRKYLDGAILKSIQQIDNDRVVHLTFTARNEIGDQENLVLIIEMMGRHSNIILVNQADQRIIDTIRHVSHDQNRYRLLLPGATYIAPPAQNEANPFTATEPLYRTLPATGDVFAQAKVLQQTYQGFGFDTALEVATRLAQADDQDSAWQDFFQTIDNAPQPTITHDPSKKQLQFSPCQFVSQHGTQTSYPTLSQLLDHFYRDKAQLDRVHQQGGDLIRLVQNELKKNKKKYRKLQQTLAASEKADSYRIKGEILTTYLHQVTRGMTEITLPNFYAEEEPLKISLSNQLTPSKNAQKYFTKYQKLKNSVHYVNEQLATTQQEIDYFQGVLTQIDLAAPKDLQDIQAELRQQGYLRTKSKQKKQRPKLSQPETFYASDGTKILVGKNNLQNDRLTLKTARKTDIWLHAKDIPGSHVIITTAEPSEKTLVEAANLAAYYSKARLSATVPVDTVAVKKVHKPNGAKPGFVIYTGQKTVTVTPDEQLVQKLAQQPK</sequence>
<keyword evidence="4 5" id="KW-0648">Protein biosynthesis</keyword>
<dbReference type="HAMAP" id="MF_00844_B">
    <property type="entry name" value="RqcH_B"/>
    <property type="match status" value="1"/>
</dbReference>
<evidence type="ECO:0000256" key="5">
    <source>
        <dbReference type="HAMAP-Rule" id="MF_00844"/>
    </source>
</evidence>
<dbReference type="Pfam" id="PF05670">
    <property type="entry name" value="NFACT-R_1"/>
    <property type="match status" value="1"/>
</dbReference>
<evidence type="ECO:0000313" key="7">
    <source>
        <dbReference type="EMBL" id="MFC6169101.1"/>
    </source>
</evidence>
<organism evidence="7 8">
    <name type="scientific">Loigolactobacillus jiayinensis</name>
    <dbReference type="NCBI Taxonomy" id="2486016"/>
    <lineage>
        <taxon>Bacteria</taxon>
        <taxon>Bacillati</taxon>
        <taxon>Bacillota</taxon>
        <taxon>Bacilli</taxon>
        <taxon>Lactobacillales</taxon>
        <taxon>Lactobacillaceae</taxon>
        <taxon>Loigolactobacillus</taxon>
    </lineage>
</organism>
<evidence type="ECO:0000259" key="6">
    <source>
        <dbReference type="Pfam" id="PF05670"/>
    </source>
</evidence>
<accession>A0ABW1RAC2</accession>
<dbReference type="PANTHER" id="PTHR15239">
    <property type="entry name" value="NUCLEAR EXPORT MEDIATOR FACTOR NEMF"/>
    <property type="match status" value="1"/>
</dbReference>
<evidence type="ECO:0000256" key="2">
    <source>
        <dbReference type="ARBA" id="ARBA00022730"/>
    </source>
</evidence>
<dbReference type="Gene3D" id="3.40.970.40">
    <property type="entry name" value="fibrinogen binding protein from staphylococcus aureus domain like"/>
    <property type="match status" value="1"/>
</dbReference>
<comment type="similarity">
    <text evidence="5">Belongs to the NEMF family.</text>
</comment>
<dbReference type="Proteomes" id="UP001596289">
    <property type="component" value="Unassembled WGS sequence"/>
</dbReference>
<dbReference type="Gene3D" id="2.30.310.10">
    <property type="entry name" value="ibrinogen binding protein from staphylococcus aureus domain"/>
    <property type="match status" value="1"/>
</dbReference>
<evidence type="ECO:0000256" key="4">
    <source>
        <dbReference type="ARBA" id="ARBA00022917"/>
    </source>
</evidence>
<evidence type="ECO:0000256" key="1">
    <source>
        <dbReference type="ARBA" id="ARBA00022555"/>
    </source>
</evidence>
<keyword evidence="3 5" id="KW-0694">RNA-binding</keyword>
<dbReference type="EMBL" id="JBHSSL010000006">
    <property type="protein sequence ID" value="MFC6169101.1"/>
    <property type="molecule type" value="Genomic_DNA"/>
</dbReference>
<keyword evidence="5" id="KW-0175">Coiled coil</keyword>
<comment type="caution">
    <text evidence="7">The sequence shown here is derived from an EMBL/GenBank/DDBJ whole genome shotgun (WGS) entry which is preliminary data.</text>
</comment>
<dbReference type="Pfam" id="PF05833">
    <property type="entry name" value="NFACT_N"/>
    <property type="match status" value="1"/>
</dbReference>
<keyword evidence="1 5" id="KW-0820">tRNA-binding</keyword>
<dbReference type="InterPro" id="IPR008532">
    <property type="entry name" value="NFACT_RNA-bd"/>
</dbReference>
<dbReference type="PANTHER" id="PTHR15239:SF6">
    <property type="entry name" value="RIBOSOME QUALITY CONTROL COMPLEX SUBUNIT NEMF"/>
    <property type="match status" value="1"/>
</dbReference>
<keyword evidence="8" id="KW-1185">Reference proteome</keyword>
<evidence type="ECO:0000256" key="3">
    <source>
        <dbReference type="ARBA" id="ARBA00022884"/>
    </source>
</evidence>
<comment type="function">
    <text evidence="5">Key component of the ribosome quality control system (RQC), a ribosome-associated complex that mediates the extraction of incompletely synthesized nascent chains from stalled ribosomes and their subsequent degradation. RqcH recruits Ala-charged tRNA, and with RqcP directs the elongation of stalled nascent chains on 50S ribosomal subunits, leading to non-templated C-terminal alanine extensions (Ala tail). The Ala tail promotes nascent chain degradation. May add between 1 and at least 8 Ala residues. Binds to stalled 50S ribosomal subunits.</text>
</comment>
<comment type="subunit">
    <text evidence="5">Associates with stalled 50S ribosomal subunits. Binds to RqcP.</text>
</comment>
<proteinExistence type="inferred from homology"/>
<name>A0ABW1RAC2_9LACO</name>
<dbReference type="InterPro" id="IPR043682">
    <property type="entry name" value="RqcH_bacterial"/>
</dbReference>
<feature type="domain" description="NFACT RNA-binding" evidence="6">
    <location>
        <begin position="450"/>
        <end position="538"/>
    </location>
</feature>
<feature type="coiled-coil region" evidence="5">
    <location>
        <begin position="295"/>
        <end position="322"/>
    </location>
</feature>
<keyword evidence="2 5" id="KW-0699">rRNA-binding</keyword>